<feature type="transmembrane region" description="Helical" evidence="9">
    <location>
        <begin position="101"/>
        <end position="119"/>
    </location>
</feature>
<keyword evidence="2" id="KW-0813">Transport</keyword>
<dbReference type="CDD" id="cd06582">
    <property type="entry name" value="TM_PBP1_LivH_like"/>
    <property type="match status" value="1"/>
</dbReference>
<evidence type="ECO:0000256" key="7">
    <source>
        <dbReference type="ARBA" id="ARBA00023136"/>
    </source>
</evidence>
<comment type="caution">
    <text evidence="10">The sequence shown here is derived from an EMBL/GenBank/DDBJ whole genome shotgun (WGS) entry which is preliminary data.</text>
</comment>
<gene>
    <name evidence="10" type="ORF">CWS72_16125</name>
</gene>
<dbReference type="Pfam" id="PF02653">
    <property type="entry name" value="BPD_transp_2"/>
    <property type="match status" value="1"/>
</dbReference>
<dbReference type="PANTHER" id="PTHR11795:SF445">
    <property type="entry name" value="AMINO ACID ABC TRANSPORTER PERMEASE PROTEIN"/>
    <property type="match status" value="1"/>
</dbReference>
<dbReference type="PANTHER" id="PTHR11795">
    <property type="entry name" value="BRANCHED-CHAIN AMINO ACID TRANSPORT SYSTEM PERMEASE PROTEIN LIVH"/>
    <property type="match status" value="1"/>
</dbReference>
<evidence type="ECO:0000313" key="11">
    <source>
        <dbReference type="Proteomes" id="UP000233293"/>
    </source>
</evidence>
<evidence type="ECO:0000256" key="9">
    <source>
        <dbReference type="SAM" id="Phobius"/>
    </source>
</evidence>
<evidence type="ECO:0000256" key="2">
    <source>
        <dbReference type="ARBA" id="ARBA00022448"/>
    </source>
</evidence>
<feature type="transmembrane region" description="Helical" evidence="9">
    <location>
        <begin position="258"/>
        <end position="282"/>
    </location>
</feature>
<comment type="subcellular location">
    <subcellularLocation>
        <location evidence="1">Cell membrane</location>
        <topology evidence="1">Multi-pass membrane protein</topology>
    </subcellularLocation>
</comment>
<dbReference type="GO" id="GO:0006865">
    <property type="term" value="P:amino acid transport"/>
    <property type="evidence" value="ECO:0007669"/>
    <property type="project" value="UniProtKB-KW"/>
</dbReference>
<keyword evidence="11" id="KW-1185">Reference proteome</keyword>
<dbReference type="GO" id="GO:0022857">
    <property type="term" value="F:transmembrane transporter activity"/>
    <property type="evidence" value="ECO:0007669"/>
    <property type="project" value="InterPro"/>
</dbReference>
<keyword evidence="3" id="KW-1003">Cell membrane</keyword>
<evidence type="ECO:0000256" key="1">
    <source>
        <dbReference type="ARBA" id="ARBA00004651"/>
    </source>
</evidence>
<evidence type="ECO:0000256" key="4">
    <source>
        <dbReference type="ARBA" id="ARBA00022692"/>
    </source>
</evidence>
<comment type="similarity">
    <text evidence="8">Belongs to the binding-protein-dependent transport system permease family. LivHM subfamily.</text>
</comment>
<keyword evidence="5" id="KW-0029">Amino-acid transport</keyword>
<dbReference type="AlphaFoldDB" id="A0A2N3PT78"/>
<dbReference type="Proteomes" id="UP000233293">
    <property type="component" value="Unassembled WGS sequence"/>
</dbReference>
<proteinExistence type="inferred from homology"/>
<keyword evidence="7 9" id="KW-0472">Membrane</keyword>
<dbReference type="RefSeq" id="WP_101251649.1">
    <property type="nucleotide sequence ID" value="NZ_PIUM01000019.1"/>
</dbReference>
<reference evidence="11" key="1">
    <citation type="submission" date="2017-12" db="EMBL/GenBank/DDBJ databases">
        <title>Draft genome sequence of Telmatospirillum siberiense 26-4b1T, an acidotolerant peatland alphaproteobacterium potentially involved in sulfur cycling.</title>
        <authorList>
            <person name="Hausmann B."/>
            <person name="Pjevac P."/>
            <person name="Schreck K."/>
            <person name="Herbold C.W."/>
            <person name="Daims H."/>
            <person name="Wagner M."/>
            <person name="Pester M."/>
            <person name="Loy A."/>
        </authorList>
    </citation>
    <scope>NUCLEOTIDE SEQUENCE [LARGE SCALE GENOMIC DNA]</scope>
    <source>
        <strain evidence="11">26-4b1</strain>
    </source>
</reference>
<evidence type="ECO:0000256" key="5">
    <source>
        <dbReference type="ARBA" id="ARBA00022970"/>
    </source>
</evidence>
<keyword evidence="6 9" id="KW-1133">Transmembrane helix</keyword>
<dbReference type="InterPro" id="IPR001851">
    <property type="entry name" value="ABC_transp_permease"/>
</dbReference>
<dbReference type="InterPro" id="IPR052157">
    <property type="entry name" value="BCAA_transport_permease"/>
</dbReference>
<evidence type="ECO:0000256" key="3">
    <source>
        <dbReference type="ARBA" id="ARBA00022475"/>
    </source>
</evidence>
<keyword evidence="4 9" id="KW-0812">Transmembrane</keyword>
<feature type="transmembrane region" description="Helical" evidence="9">
    <location>
        <begin position="195"/>
        <end position="219"/>
    </location>
</feature>
<evidence type="ECO:0000256" key="8">
    <source>
        <dbReference type="ARBA" id="ARBA00037998"/>
    </source>
</evidence>
<protein>
    <submittedName>
        <fullName evidence="10">Amino acid ABC transporter permease</fullName>
    </submittedName>
</protein>
<dbReference type="GO" id="GO:0005886">
    <property type="term" value="C:plasma membrane"/>
    <property type="evidence" value="ECO:0007669"/>
    <property type="project" value="UniProtKB-SubCell"/>
</dbReference>
<accession>A0A2N3PT78</accession>
<dbReference type="OrthoDB" id="9778908at2"/>
<sequence length="291" mass="31213">MTHLTMTMLAQTIVSGLMIGLIYALIAVGLTLIFGVMDIVNFAHGEFLMLGMYASFWGASLFFLDPLFTLPLTALMLFAVGVLVYRLVIRRILAAPMLSQIFATFGMMILLRGLAQFLWKPDHRTVPHALVEGKITLFGLQLGTPQLTASLGAVLVTGGLWWFLNRTRLGTALEATSIDREAATLMGINSERMFALAWGIGAACAGIAGALLSTYFPIFPEVGADFILVAFVVVVLGGFGSVAGAFWAGIIVGEVEVLGGFFVGPAYKNALVLSLFLLVLLFRPRGLMGKA</sequence>
<feature type="transmembrane region" description="Helical" evidence="9">
    <location>
        <begin position="12"/>
        <end position="35"/>
    </location>
</feature>
<dbReference type="EMBL" id="PIUM01000019">
    <property type="protein sequence ID" value="PKU23587.1"/>
    <property type="molecule type" value="Genomic_DNA"/>
</dbReference>
<evidence type="ECO:0000256" key="6">
    <source>
        <dbReference type="ARBA" id="ARBA00022989"/>
    </source>
</evidence>
<organism evidence="10 11">
    <name type="scientific">Telmatospirillum siberiense</name>
    <dbReference type="NCBI Taxonomy" id="382514"/>
    <lineage>
        <taxon>Bacteria</taxon>
        <taxon>Pseudomonadati</taxon>
        <taxon>Pseudomonadota</taxon>
        <taxon>Alphaproteobacteria</taxon>
        <taxon>Rhodospirillales</taxon>
        <taxon>Rhodospirillaceae</taxon>
        <taxon>Telmatospirillum</taxon>
    </lineage>
</organism>
<name>A0A2N3PT78_9PROT</name>
<feature type="transmembrane region" description="Helical" evidence="9">
    <location>
        <begin position="70"/>
        <end position="89"/>
    </location>
</feature>
<evidence type="ECO:0000313" key="10">
    <source>
        <dbReference type="EMBL" id="PKU23587.1"/>
    </source>
</evidence>
<feature type="transmembrane region" description="Helical" evidence="9">
    <location>
        <begin position="226"/>
        <end position="252"/>
    </location>
</feature>